<keyword evidence="2" id="KW-0732">Signal</keyword>
<evidence type="ECO:0000256" key="2">
    <source>
        <dbReference type="SAM" id="SignalP"/>
    </source>
</evidence>
<accession>A0ABQ9G4U6</accession>
<evidence type="ECO:0000256" key="1">
    <source>
        <dbReference type="SAM" id="MobiDB-lite"/>
    </source>
</evidence>
<proteinExistence type="predicted"/>
<evidence type="ECO:0000313" key="3">
    <source>
        <dbReference type="EMBL" id="KAJ8867472.1"/>
    </source>
</evidence>
<gene>
    <name evidence="3" type="ORF">PR048_031274</name>
</gene>
<organism evidence="3 4">
    <name type="scientific">Dryococelus australis</name>
    <dbReference type="NCBI Taxonomy" id="614101"/>
    <lineage>
        <taxon>Eukaryota</taxon>
        <taxon>Metazoa</taxon>
        <taxon>Ecdysozoa</taxon>
        <taxon>Arthropoda</taxon>
        <taxon>Hexapoda</taxon>
        <taxon>Insecta</taxon>
        <taxon>Pterygota</taxon>
        <taxon>Neoptera</taxon>
        <taxon>Polyneoptera</taxon>
        <taxon>Phasmatodea</taxon>
        <taxon>Verophasmatodea</taxon>
        <taxon>Anareolatae</taxon>
        <taxon>Phasmatidae</taxon>
        <taxon>Eurycanthinae</taxon>
        <taxon>Dryococelus</taxon>
    </lineage>
</organism>
<comment type="caution">
    <text evidence="3">The sequence shown here is derived from an EMBL/GenBank/DDBJ whole genome shotgun (WGS) entry which is preliminary data.</text>
</comment>
<dbReference type="EMBL" id="JARBHB010000015">
    <property type="protein sequence ID" value="KAJ8867472.1"/>
    <property type="molecule type" value="Genomic_DNA"/>
</dbReference>
<sequence>MLILARVPVFILLRIPSLSPPLPRDQTSAPPILAISAPSTIKTLFLASAGKRRPMIAGQCPRRLVPGHPATSSTQTLGGLVPPPRFMRSGDSDGYGTSPDFRTWESLQKMPLTSAPKLRCCSILTSPKILHFAHYLTHPGEPRTLQIPHGSAGVAVLGRHGIIIRAAMSKNPLASGISQTDSHVRKSASDSAGDLTRFAVVGSAWMGEVWGGFKSGIRHITRTTAATNDRRWVLSVPDTATHIVTPPLKPTFTPNAHNCVRCALLRISFATLPPFFSHSRRVMYTPLVCLTLHEDGSHTRFIANIRCLPRQFPWSNSGQVNTRNIHYWAVENPRCLRQVDHQRHRKYSSRWNDRGGTVQWPARSPDLTPRIFFGFTSKALSIEKFQQLQRTPCMRMLVMLLAGSTGGISVVIHPEAALVSAYLRAITLTSTVEQCDASPKMFGVQLHVHKYKLKVELVNLALIRTLTFELLHARTSRGGCESTNLDEGFIPMPSAEFTSSSLRQLIKKRDLCSESGEIWEALNIDILRANEGEGR</sequence>
<dbReference type="Proteomes" id="UP001159363">
    <property type="component" value="Chromosome 14"/>
</dbReference>
<keyword evidence="4" id="KW-1185">Reference proteome</keyword>
<feature type="region of interest" description="Disordered" evidence="1">
    <location>
        <begin position="61"/>
        <end position="84"/>
    </location>
</feature>
<protein>
    <submittedName>
        <fullName evidence="3">Uncharacterized protein</fullName>
    </submittedName>
</protein>
<reference evidence="3 4" key="1">
    <citation type="submission" date="2023-02" db="EMBL/GenBank/DDBJ databases">
        <title>LHISI_Scaffold_Assembly.</title>
        <authorList>
            <person name="Stuart O.P."/>
            <person name="Cleave R."/>
            <person name="Magrath M.J.L."/>
            <person name="Mikheyev A.S."/>
        </authorList>
    </citation>
    <scope>NUCLEOTIDE SEQUENCE [LARGE SCALE GENOMIC DNA]</scope>
    <source>
        <strain evidence="3">Daus_M_001</strain>
        <tissue evidence="3">Leg muscle</tissue>
    </source>
</reference>
<name>A0ABQ9G4U6_9NEOP</name>
<evidence type="ECO:0000313" key="4">
    <source>
        <dbReference type="Proteomes" id="UP001159363"/>
    </source>
</evidence>
<feature type="signal peptide" evidence="2">
    <location>
        <begin position="1"/>
        <end position="19"/>
    </location>
</feature>
<feature type="chain" id="PRO_5047088316" evidence="2">
    <location>
        <begin position="20"/>
        <end position="535"/>
    </location>
</feature>